<dbReference type="PANTHER" id="PTHR47272">
    <property type="entry name" value="DDE_TNP_1_7 DOMAIN-CONTAINING PROTEIN"/>
    <property type="match status" value="1"/>
</dbReference>
<accession>A0A2S2QMI0</accession>
<gene>
    <name evidence="1" type="ORF">g.92236</name>
</gene>
<dbReference type="EMBL" id="GGMS01009695">
    <property type="protein sequence ID" value="MBY78898.1"/>
    <property type="molecule type" value="Transcribed_RNA"/>
</dbReference>
<dbReference type="AlphaFoldDB" id="A0A2S2QMI0"/>
<evidence type="ECO:0000313" key="1">
    <source>
        <dbReference type="EMBL" id="MBY78898.1"/>
    </source>
</evidence>
<reference evidence="1" key="1">
    <citation type="submission" date="2018-04" db="EMBL/GenBank/DDBJ databases">
        <title>Transcriptome assembly of Sipha flava.</title>
        <authorList>
            <person name="Scully E.D."/>
            <person name="Geib S.M."/>
            <person name="Palmer N.A."/>
            <person name="Koch K."/>
            <person name="Bradshaw J."/>
            <person name="Heng-Moss T."/>
            <person name="Sarath G."/>
        </authorList>
    </citation>
    <scope>NUCLEOTIDE SEQUENCE</scope>
</reference>
<evidence type="ECO:0008006" key="2">
    <source>
        <dbReference type="Google" id="ProtNLM"/>
    </source>
</evidence>
<organism evidence="1">
    <name type="scientific">Sipha flava</name>
    <name type="common">yellow sugarcane aphid</name>
    <dbReference type="NCBI Taxonomy" id="143950"/>
    <lineage>
        <taxon>Eukaryota</taxon>
        <taxon>Metazoa</taxon>
        <taxon>Ecdysozoa</taxon>
        <taxon>Arthropoda</taxon>
        <taxon>Hexapoda</taxon>
        <taxon>Insecta</taxon>
        <taxon>Pterygota</taxon>
        <taxon>Neoptera</taxon>
        <taxon>Paraneoptera</taxon>
        <taxon>Hemiptera</taxon>
        <taxon>Sternorrhyncha</taxon>
        <taxon>Aphidomorpha</taxon>
        <taxon>Aphidoidea</taxon>
        <taxon>Aphididae</taxon>
        <taxon>Sipha</taxon>
    </lineage>
</organism>
<sequence length="101" mass="11953">MLQFVAIDLITVIQILRSKKYMKIFYHIIDLCVVNAWLLYRRVNNNESYLPLVDFKMLISEVLCEVKRTTPKRKGRPTAEENKTQGLIETKKKRAMFRTSC</sequence>
<proteinExistence type="predicted"/>
<name>A0A2S2QMI0_9HEMI</name>
<protein>
    <recommendedName>
        <fullName evidence="2">PiggyBac transposable element-derived protein domain-containing protein</fullName>
    </recommendedName>
</protein>